<sequence length="240" mass="28076">MLRGWWFFLPILLGASDFPYPMPENSEDEELNGPFYQPNKKKDLFTQPPFDHPYYRPSEPSTKDLFRHFDQQLMPEEMFGEIPKADTARCYSCMSKFYEAVWPALSHVYKRPMNFTDSCNDEKIDKTKVPYTPCPTICVAMSEEATVAGMKIRGNIRGCLDDLLHNGFNQTIVSWYRWMHRDSCRIYRKRELFKLPPEQSDESSIQVCTCYADYCNSATVSPWPLPMIVMLGVLFTFVYN</sequence>
<organism evidence="1 2">
    <name type="scientific">Bursaphelenchus xylophilus</name>
    <name type="common">Pinewood nematode worm</name>
    <name type="synonym">Aphelenchoides xylophilus</name>
    <dbReference type="NCBI Taxonomy" id="6326"/>
    <lineage>
        <taxon>Eukaryota</taxon>
        <taxon>Metazoa</taxon>
        <taxon>Ecdysozoa</taxon>
        <taxon>Nematoda</taxon>
        <taxon>Chromadorea</taxon>
        <taxon>Rhabditida</taxon>
        <taxon>Tylenchina</taxon>
        <taxon>Tylenchomorpha</taxon>
        <taxon>Aphelenchoidea</taxon>
        <taxon>Aphelenchoididae</taxon>
        <taxon>Bursaphelenchus</taxon>
    </lineage>
</organism>
<dbReference type="GO" id="GO:0030424">
    <property type="term" value="C:axon"/>
    <property type="evidence" value="ECO:0007669"/>
    <property type="project" value="TreeGrafter"/>
</dbReference>
<dbReference type="GO" id="GO:0042048">
    <property type="term" value="P:olfactory behavior"/>
    <property type="evidence" value="ECO:0007669"/>
    <property type="project" value="TreeGrafter"/>
</dbReference>
<proteinExistence type="predicted"/>
<dbReference type="Proteomes" id="UP000095284">
    <property type="component" value="Unplaced"/>
</dbReference>
<dbReference type="Pfam" id="PF06579">
    <property type="entry name" value="Ly-6_related"/>
    <property type="match status" value="1"/>
</dbReference>
<name>A0A1I7RRN5_BURXY</name>
<dbReference type="AlphaFoldDB" id="A0A1I7RRN5"/>
<protein>
    <submittedName>
        <fullName evidence="2">Uncharacterized protein</fullName>
    </submittedName>
</protein>
<accession>A0A1I7RRN5</accession>
<dbReference type="PANTHER" id="PTHR34722">
    <property type="entry name" value="HOMOLOG OF ODR-2 (TWO)-RELATED"/>
    <property type="match status" value="1"/>
</dbReference>
<dbReference type="WBParaSite" id="BXY_0338200.1">
    <property type="protein sequence ID" value="BXY_0338200.1"/>
    <property type="gene ID" value="BXY_0338200"/>
</dbReference>
<evidence type="ECO:0000313" key="1">
    <source>
        <dbReference type="Proteomes" id="UP000095284"/>
    </source>
</evidence>
<dbReference type="GO" id="GO:0043025">
    <property type="term" value="C:neuronal cell body"/>
    <property type="evidence" value="ECO:0007669"/>
    <property type="project" value="TreeGrafter"/>
</dbReference>
<dbReference type="InterPro" id="IPR010558">
    <property type="entry name" value="Ly-6-related"/>
</dbReference>
<evidence type="ECO:0000313" key="2">
    <source>
        <dbReference type="WBParaSite" id="BXY_0338200.1"/>
    </source>
</evidence>
<dbReference type="GO" id="GO:1990834">
    <property type="term" value="P:response to odorant"/>
    <property type="evidence" value="ECO:0007669"/>
    <property type="project" value="TreeGrafter"/>
</dbReference>
<dbReference type="PANTHER" id="PTHR34722:SF1">
    <property type="entry name" value="HOMOLOG OF ODR-2 (TWO)"/>
    <property type="match status" value="1"/>
</dbReference>
<dbReference type="eggNOG" id="ENOG502S0J9">
    <property type="taxonomic scope" value="Eukaryota"/>
</dbReference>
<reference evidence="2" key="1">
    <citation type="submission" date="2016-11" db="UniProtKB">
        <authorList>
            <consortium name="WormBaseParasite"/>
        </authorList>
    </citation>
    <scope>IDENTIFICATION</scope>
</reference>